<feature type="domain" description="HTH araC/xylS-type" evidence="4">
    <location>
        <begin position="174"/>
        <end position="270"/>
    </location>
</feature>
<keyword evidence="6" id="KW-1185">Reference proteome</keyword>
<dbReference type="InterPro" id="IPR037923">
    <property type="entry name" value="HTH-like"/>
</dbReference>
<dbReference type="Gene3D" id="2.60.120.280">
    <property type="entry name" value="Regulatory protein AraC"/>
    <property type="match status" value="1"/>
</dbReference>
<keyword evidence="1" id="KW-0805">Transcription regulation</keyword>
<accession>A0ABN8H403</accession>
<reference evidence="5" key="1">
    <citation type="submission" date="2022-01" db="EMBL/GenBank/DDBJ databases">
        <authorList>
            <person name="Criscuolo A."/>
        </authorList>
    </citation>
    <scope>NUCLEOTIDE SEQUENCE</scope>
    <source>
        <strain evidence="5">CIP111891</strain>
    </source>
</reference>
<dbReference type="SUPFAM" id="SSF51215">
    <property type="entry name" value="Regulatory protein AraC"/>
    <property type="match status" value="1"/>
</dbReference>
<sequence length="278" mass="32014">MSDLPTYHSLRNVLTNIQVDVIIANLQTVGPDWQRRNFVHSFNRLYYIRSGEGRIEVDGAVYYPKPGQLVLMPCHTVQSYSTVNDNTYNKYWCHFTARVGNRDLFEMYRFPVCIDVPSSSEVEVWFERIVRGISSSGLGTILDIKASLLHLLGIVVDQHFEETASPSASTQKMGRVLQYIEEHLQDRITVEQLADLVHYHPNYFIRCFHSVLGCSPIQYINRLRMEKARTMLASDQSIGSIAQAVGIEHHNFSTMFKNATGFSPREFRRMLVHDHTKK</sequence>
<dbReference type="InterPro" id="IPR003313">
    <property type="entry name" value="AraC-bd"/>
</dbReference>
<dbReference type="Proteomes" id="UP000838821">
    <property type="component" value="Unassembled WGS sequence"/>
</dbReference>
<dbReference type="Pfam" id="PF02311">
    <property type="entry name" value="AraC_binding"/>
    <property type="match status" value="1"/>
</dbReference>
<gene>
    <name evidence="5" type="primary">rhaS_39</name>
    <name evidence="5" type="ORF">PAECIP111891_06027</name>
</gene>
<dbReference type="EMBL" id="CAKMMW010000027">
    <property type="protein sequence ID" value="CAH1226912.1"/>
    <property type="molecule type" value="Genomic_DNA"/>
</dbReference>
<dbReference type="SMART" id="SM00342">
    <property type="entry name" value="HTH_ARAC"/>
    <property type="match status" value="1"/>
</dbReference>
<evidence type="ECO:0000313" key="5">
    <source>
        <dbReference type="EMBL" id="CAH1226912.1"/>
    </source>
</evidence>
<dbReference type="Gene3D" id="1.10.10.60">
    <property type="entry name" value="Homeodomain-like"/>
    <property type="match status" value="2"/>
</dbReference>
<evidence type="ECO:0000256" key="3">
    <source>
        <dbReference type="ARBA" id="ARBA00023163"/>
    </source>
</evidence>
<keyword evidence="3" id="KW-0804">Transcription</keyword>
<dbReference type="Pfam" id="PF12833">
    <property type="entry name" value="HTH_18"/>
    <property type="match status" value="1"/>
</dbReference>
<keyword evidence="2" id="KW-0238">DNA-binding</keyword>
<comment type="caution">
    <text evidence="5">The sequence shown here is derived from an EMBL/GenBank/DDBJ whole genome shotgun (WGS) entry which is preliminary data.</text>
</comment>
<evidence type="ECO:0000259" key="4">
    <source>
        <dbReference type="PROSITE" id="PS01124"/>
    </source>
</evidence>
<evidence type="ECO:0000313" key="6">
    <source>
        <dbReference type="Proteomes" id="UP000838821"/>
    </source>
</evidence>
<dbReference type="PROSITE" id="PS01124">
    <property type="entry name" value="HTH_ARAC_FAMILY_2"/>
    <property type="match status" value="1"/>
</dbReference>
<dbReference type="InterPro" id="IPR018060">
    <property type="entry name" value="HTH_AraC"/>
</dbReference>
<dbReference type="InterPro" id="IPR018062">
    <property type="entry name" value="HTH_AraC-typ_CS"/>
</dbReference>
<protein>
    <submittedName>
        <fullName evidence="5">HTH-type transcriptional activator RhaS</fullName>
    </submittedName>
</protein>
<proteinExistence type="predicted"/>
<name>A0ABN8H403_9BACL</name>
<organism evidence="5 6">
    <name type="scientific">Paenibacillus allorhizoplanae</name>
    <dbReference type="NCBI Taxonomy" id="2905648"/>
    <lineage>
        <taxon>Bacteria</taxon>
        <taxon>Bacillati</taxon>
        <taxon>Bacillota</taxon>
        <taxon>Bacilli</taxon>
        <taxon>Bacillales</taxon>
        <taxon>Paenibacillaceae</taxon>
        <taxon>Paenibacillus</taxon>
    </lineage>
</organism>
<dbReference type="InterPro" id="IPR009057">
    <property type="entry name" value="Homeodomain-like_sf"/>
</dbReference>
<dbReference type="PANTHER" id="PTHR43280">
    <property type="entry name" value="ARAC-FAMILY TRANSCRIPTIONAL REGULATOR"/>
    <property type="match status" value="1"/>
</dbReference>
<dbReference type="PROSITE" id="PS00041">
    <property type="entry name" value="HTH_ARAC_FAMILY_1"/>
    <property type="match status" value="1"/>
</dbReference>
<evidence type="ECO:0000256" key="2">
    <source>
        <dbReference type="ARBA" id="ARBA00023125"/>
    </source>
</evidence>
<evidence type="ECO:0000256" key="1">
    <source>
        <dbReference type="ARBA" id="ARBA00023015"/>
    </source>
</evidence>
<dbReference type="SUPFAM" id="SSF46689">
    <property type="entry name" value="Homeodomain-like"/>
    <property type="match status" value="2"/>
</dbReference>
<dbReference type="PANTHER" id="PTHR43280:SF28">
    <property type="entry name" value="HTH-TYPE TRANSCRIPTIONAL ACTIVATOR RHAS"/>
    <property type="match status" value="1"/>
</dbReference>